<dbReference type="AlphaFoldDB" id="A0A6B3LSP5"/>
<proteinExistence type="predicted"/>
<protein>
    <submittedName>
        <fullName evidence="1">Uncharacterized protein</fullName>
    </submittedName>
</protein>
<evidence type="ECO:0000313" key="1">
    <source>
        <dbReference type="EMBL" id="NEM96514.1"/>
    </source>
</evidence>
<dbReference type="EMBL" id="JAAGWD010000001">
    <property type="protein sequence ID" value="NEM96514.1"/>
    <property type="molecule type" value="Genomic_DNA"/>
</dbReference>
<accession>A0A6B3LSP5</accession>
<organism evidence="1 2">
    <name type="scientific">Pontibacter burrus</name>
    <dbReference type="NCBI Taxonomy" id="2704466"/>
    <lineage>
        <taxon>Bacteria</taxon>
        <taxon>Pseudomonadati</taxon>
        <taxon>Bacteroidota</taxon>
        <taxon>Cytophagia</taxon>
        <taxon>Cytophagales</taxon>
        <taxon>Hymenobacteraceae</taxon>
        <taxon>Pontibacter</taxon>
    </lineage>
</organism>
<dbReference type="RefSeq" id="WP_204281882.1">
    <property type="nucleotide sequence ID" value="NZ_JAAGWD010000001.1"/>
</dbReference>
<keyword evidence="2" id="KW-1185">Reference proteome</keyword>
<sequence>MVRSWPRGLVFGHRAAAFLLSSLRSDWLRHRNKSKALNPKTDNTSIATTIVISIAIVL</sequence>
<evidence type="ECO:0000313" key="2">
    <source>
        <dbReference type="Proteomes" id="UP000474777"/>
    </source>
</evidence>
<reference evidence="1 2" key="1">
    <citation type="submission" date="2020-02" db="EMBL/GenBank/DDBJ databases">
        <authorList>
            <person name="Kim M.K."/>
        </authorList>
    </citation>
    <scope>NUCLEOTIDE SEQUENCE [LARGE SCALE GENOMIC DNA]</scope>
    <source>
        <strain evidence="1 2">BT327</strain>
    </source>
</reference>
<dbReference type="Proteomes" id="UP000474777">
    <property type="component" value="Unassembled WGS sequence"/>
</dbReference>
<comment type="caution">
    <text evidence="1">The sequence shown here is derived from an EMBL/GenBank/DDBJ whole genome shotgun (WGS) entry which is preliminary data.</text>
</comment>
<name>A0A6B3LSP5_9BACT</name>
<gene>
    <name evidence="1" type="ORF">GXP69_02295</name>
</gene>